<gene>
    <name evidence="2" type="ORF">PPERSA_04688</name>
</gene>
<dbReference type="Proteomes" id="UP000054937">
    <property type="component" value="Unassembled WGS sequence"/>
</dbReference>
<accession>A0A0V0R4G7</accession>
<dbReference type="AlphaFoldDB" id="A0A0V0R4G7"/>
<organism evidence="2 3">
    <name type="scientific">Pseudocohnilembus persalinus</name>
    <name type="common">Ciliate</name>
    <dbReference type="NCBI Taxonomy" id="266149"/>
    <lineage>
        <taxon>Eukaryota</taxon>
        <taxon>Sar</taxon>
        <taxon>Alveolata</taxon>
        <taxon>Ciliophora</taxon>
        <taxon>Intramacronucleata</taxon>
        <taxon>Oligohymenophorea</taxon>
        <taxon>Scuticociliatia</taxon>
        <taxon>Philasterida</taxon>
        <taxon>Pseudocohnilembidae</taxon>
        <taxon>Pseudocohnilembus</taxon>
    </lineage>
</organism>
<evidence type="ECO:0000313" key="2">
    <source>
        <dbReference type="EMBL" id="KRX09382.1"/>
    </source>
</evidence>
<name>A0A0V0R4G7_PSEPJ</name>
<keyword evidence="3" id="KW-1185">Reference proteome</keyword>
<dbReference type="EMBL" id="LDAU01000051">
    <property type="protein sequence ID" value="KRX09382.1"/>
    <property type="molecule type" value="Genomic_DNA"/>
</dbReference>
<evidence type="ECO:0000313" key="3">
    <source>
        <dbReference type="Proteomes" id="UP000054937"/>
    </source>
</evidence>
<comment type="caution">
    <text evidence="2">The sequence shown here is derived from an EMBL/GenBank/DDBJ whole genome shotgun (WGS) entry which is preliminary data.</text>
</comment>
<sequence>MEQTQNNIENKNNQELTCQDLQGELEIISNKINDQSNTNQTFQPNYQRKKKNQNEIIDSEQHFDKIMESGKSYTTQNIFEIQRIFQNYIKGQLGPQYEMEDLGKINKFQLQLDIQCINKNIEDYLRNNSIQQKNNKNNGIYQQQTYQGIFIGNFQQIYTQFFNTAVQWGTQFMDLNMSVYHFIVQDDENENKNQMQGQQIQFSITLFLNSTKQQKESLIYVQYIQKSPKNEEQENITFNERSIIFQKVFQELGVYMLNFGEKKLLENIKFSIKKLESNQINLLYQIPVSLNCENFSFQNINEFKRQFNNVLYINDENGYLGIKNNTFFDNSVLLTFDNNSCKDIQDYNLEFWMCKVD</sequence>
<dbReference type="InParanoid" id="A0A0V0R4G7"/>
<proteinExistence type="predicted"/>
<reference evidence="2 3" key="1">
    <citation type="journal article" date="2015" name="Sci. Rep.">
        <title>Genome of the facultative scuticociliatosis pathogen Pseudocohnilembus persalinus provides insight into its virulence through horizontal gene transfer.</title>
        <authorList>
            <person name="Xiong J."/>
            <person name="Wang G."/>
            <person name="Cheng J."/>
            <person name="Tian M."/>
            <person name="Pan X."/>
            <person name="Warren A."/>
            <person name="Jiang C."/>
            <person name="Yuan D."/>
            <person name="Miao W."/>
        </authorList>
    </citation>
    <scope>NUCLEOTIDE SEQUENCE [LARGE SCALE GENOMIC DNA]</scope>
    <source>
        <strain evidence="2">36N120E</strain>
    </source>
</reference>
<keyword evidence="1" id="KW-0175">Coiled coil</keyword>
<evidence type="ECO:0000256" key="1">
    <source>
        <dbReference type="SAM" id="Coils"/>
    </source>
</evidence>
<feature type="coiled-coil region" evidence="1">
    <location>
        <begin position="11"/>
        <end position="38"/>
    </location>
</feature>
<protein>
    <submittedName>
        <fullName evidence="2">Uncharacterized protein</fullName>
    </submittedName>
</protein>